<dbReference type="InterPro" id="IPR036388">
    <property type="entry name" value="WH-like_DNA-bd_sf"/>
</dbReference>
<dbReference type="Gene3D" id="1.25.40.10">
    <property type="entry name" value="Tetratricopeptide repeat domain"/>
    <property type="match status" value="1"/>
</dbReference>
<evidence type="ECO:0000256" key="3">
    <source>
        <dbReference type="ARBA" id="ARBA00023125"/>
    </source>
</evidence>
<organism evidence="7 8">
    <name type="scientific">Jiangella aurantiaca</name>
    <dbReference type="NCBI Taxonomy" id="2530373"/>
    <lineage>
        <taxon>Bacteria</taxon>
        <taxon>Bacillati</taxon>
        <taxon>Actinomycetota</taxon>
        <taxon>Actinomycetes</taxon>
        <taxon>Jiangellales</taxon>
        <taxon>Jiangellaceae</taxon>
        <taxon>Jiangella</taxon>
    </lineage>
</organism>
<keyword evidence="8" id="KW-1185">Reference proteome</keyword>
<dbReference type="InterPro" id="IPR005158">
    <property type="entry name" value="BTAD"/>
</dbReference>
<protein>
    <submittedName>
        <fullName evidence="7">AfsR/SARP family transcriptional regulator</fullName>
    </submittedName>
</protein>
<keyword evidence="3 5" id="KW-0238">DNA-binding</keyword>
<dbReference type="InterPro" id="IPR001867">
    <property type="entry name" value="OmpR/PhoB-type_DNA-bd"/>
</dbReference>
<dbReference type="OrthoDB" id="4336084at2"/>
<dbReference type="InterPro" id="IPR051677">
    <property type="entry name" value="AfsR-DnrI-RedD_regulator"/>
</dbReference>
<accession>A0A4R5A1F7</accession>
<evidence type="ECO:0000313" key="8">
    <source>
        <dbReference type="Proteomes" id="UP000295217"/>
    </source>
</evidence>
<dbReference type="SMART" id="SM01043">
    <property type="entry name" value="BTAD"/>
    <property type="match status" value="1"/>
</dbReference>
<dbReference type="Pfam" id="PF03704">
    <property type="entry name" value="BTAD"/>
    <property type="match status" value="1"/>
</dbReference>
<dbReference type="InterPro" id="IPR011990">
    <property type="entry name" value="TPR-like_helical_dom_sf"/>
</dbReference>
<dbReference type="EMBL" id="SMLB01000065">
    <property type="protein sequence ID" value="TDD64596.1"/>
    <property type="molecule type" value="Genomic_DNA"/>
</dbReference>
<dbReference type="GO" id="GO:0043531">
    <property type="term" value="F:ADP binding"/>
    <property type="evidence" value="ECO:0007669"/>
    <property type="project" value="InterPro"/>
</dbReference>
<evidence type="ECO:0000256" key="1">
    <source>
        <dbReference type="ARBA" id="ARBA00005820"/>
    </source>
</evidence>
<dbReference type="Proteomes" id="UP000295217">
    <property type="component" value="Unassembled WGS sequence"/>
</dbReference>
<dbReference type="CDD" id="cd15831">
    <property type="entry name" value="BTAD"/>
    <property type="match status" value="1"/>
</dbReference>
<reference evidence="7 8" key="1">
    <citation type="submission" date="2019-02" db="EMBL/GenBank/DDBJ databases">
        <title>Draft genome sequences of novel Actinobacteria.</title>
        <authorList>
            <person name="Sahin N."/>
            <person name="Ay H."/>
            <person name="Saygin H."/>
        </authorList>
    </citation>
    <scope>NUCLEOTIDE SEQUENCE [LARGE SCALE GENOMIC DNA]</scope>
    <source>
        <strain evidence="7 8">8K307</strain>
    </source>
</reference>
<dbReference type="GO" id="GO:0006355">
    <property type="term" value="P:regulation of DNA-templated transcription"/>
    <property type="evidence" value="ECO:0007669"/>
    <property type="project" value="InterPro"/>
</dbReference>
<dbReference type="Pfam" id="PF00486">
    <property type="entry name" value="Trans_reg_C"/>
    <property type="match status" value="1"/>
</dbReference>
<sequence length="596" mass="62636">MADEPRFEVLGPVRAWRGDHELPLGSPQQRALLAFLLLQDGAPVTVGQLTAALWDDEPPPAALGIVRSYVSRLRRVLGASVVESVAGGYAVRPGPADLRQFERLLGVARTAQRSGDAEGTATAVRSALRLWHGTPLAGITADFAEFERVRLAQLRLTAREDLAAADIAAGRPAEAAADLTELVAEEPLRERPRELLMLALYRSGRQADALAVFADVQRRLADELGLYPGPDLREMQRRILAADPTLDAPAAPPVPAPAAEAAAFAVRPCQLPPDLPRFAGRRDELARVAAALTASGASVPVVGIEGLAGIGKTAFAVHLGRTLPDFPDGHVFVDLGASADPLAELLHGIGVPAAELPESPGERATLWRTLTSDRRLLVVLDDAGDGEQVRPLMPGSGGAAVVITSRQRVYGVPAAQWLTLGPLAEEDAHALLESLVGADRLRAEPDAVRALLSGTAGLPQIVQAIGERIASRPGWSMADAVRRLGPPGPGAPVRPPECATIEAPYQSMLARLAPEQGRAFLLLAVADLAEVSAATAADVLDLPPGAAAALLESLVDQHLLAPTGPQTYAFPYPLRVFARGRALTADRDPDLIGAIA</sequence>
<keyword evidence="2" id="KW-0805">Transcription regulation</keyword>
<dbReference type="SUPFAM" id="SSF48452">
    <property type="entry name" value="TPR-like"/>
    <property type="match status" value="1"/>
</dbReference>
<dbReference type="SUPFAM" id="SSF46894">
    <property type="entry name" value="C-terminal effector domain of the bipartite response regulators"/>
    <property type="match status" value="1"/>
</dbReference>
<dbReference type="Gene3D" id="3.40.50.300">
    <property type="entry name" value="P-loop containing nucleotide triphosphate hydrolases"/>
    <property type="match status" value="1"/>
</dbReference>
<comment type="caution">
    <text evidence="7">The sequence shown here is derived from an EMBL/GenBank/DDBJ whole genome shotgun (WGS) entry which is preliminary data.</text>
</comment>
<evidence type="ECO:0000256" key="4">
    <source>
        <dbReference type="ARBA" id="ARBA00023163"/>
    </source>
</evidence>
<comment type="similarity">
    <text evidence="1">Belongs to the AfsR/DnrI/RedD regulatory family.</text>
</comment>
<name>A0A4R5A1F7_9ACTN</name>
<dbReference type="SUPFAM" id="SSF52540">
    <property type="entry name" value="P-loop containing nucleoside triphosphate hydrolases"/>
    <property type="match status" value="1"/>
</dbReference>
<dbReference type="PROSITE" id="PS51755">
    <property type="entry name" value="OMPR_PHOB"/>
    <property type="match status" value="1"/>
</dbReference>
<dbReference type="InterPro" id="IPR027417">
    <property type="entry name" value="P-loop_NTPase"/>
</dbReference>
<feature type="DNA-binding region" description="OmpR/PhoB-type" evidence="5">
    <location>
        <begin position="1"/>
        <end position="93"/>
    </location>
</feature>
<evidence type="ECO:0000259" key="6">
    <source>
        <dbReference type="PROSITE" id="PS51755"/>
    </source>
</evidence>
<dbReference type="Gene3D" id="1.10.10.10">
    <property type="entry name" value="Winged helix-like DNA-binding domain superfamily/Winged helix DNA-binding domain"/>
    <property type="match status" value="1"/>
</dbReference>
<keyword evidence="4" id="KW-0804">Transcription</keyword>
<evidence type="ECO:0000313" key="7">
    <source>
        <dbReference type="EMBL" id="TDD64596.1"/>
    </source>
</evidence>
<proteinExistence type="inferred from homology"/>
<dbReference type="GO" id="GO:0000160">
    <property type="term" value="P:phosphorelay signal transduction system"/>
    <property type="evidence" value="ECO:0007669"/>
    <property type="project" value="InterPro"/>
</dbReference>
<dbReference type="InterPro" id="IPR016032">
    <property type="entry name" value="Sig_transdc_resp-reg_C-effctor"/>
</dbReference>
<evidence type="ECO:0000256" key="2">
    <source>
        <dbReference type="ARBA" id="ARBA00023015"/>
    </source>
</evidence>
<evidence type="ECO:0000256" key="5">
    <source>
        <dbReference type="PROSITE-ProRule" id="PRU01091"/>
    </source>
</evidence>
<gene>
    <name evidence="7" type="ORF">E1262_27690</name>
</gene>
<dbReference type="PANTHER" id="PTHR35807">
    <property type="entry name" value="TRANSCRIPTIONAL REGULATOR REDD-RELATED"/>
    <property type="match status" value="1"/>
</dbReference>
<dbReference type="SMART" id="SM00862">
    <property type="entry name" value="Trans_reg_C"/>
    <property type="match status" value="1"/>
</dbReference>
<dbReference type="RefSeq" id="WP_132107582.1">
    <property type="nucleotide sequence ID" value="NZ_SMLB01000065.1"/>
</dbReference>
<dbReference type="AlphaFoldDB" id="A0A4R5A1F7"/>
<dbReference type="PRINTS" id="PR00364">
    <property type="entry name" value="DISEASERSIST"/>
</dbReference>
<feature type="domain" description="OmpR/PhoB-type" evidence="6">
    <location>
        <begin position="1"/>
        <end position="93"/>
    </location>
</feature>
<dbReference type="PANTHER" id="PTHR35807:SF1">
    <property type="entry name" value="TRANSCRIPTIONAL REGULATOR REDD"/>
    <property type="match status" value="1"/>
</dbReference>
<dbReference type="GO" id="GO:0003677">
    <property type="term" value="F:DNA binding"/>
    <property type="evidence" value="ECO:0007669"/>
    <property type="project" value="UniProtKB-UniRule"/>
</dbReference>